<feature type="transmembrane region" description="Helical" evidence="10">
    <location>
        <begin position="350"/>
        <end position="370"/>
    </location>
</feature>
<dbReference type="Pfam" id="PF02949">
    <property type="entry name" value="7tm_6"/>
    <property type="match status" value="1"/>
</dbReference>
<feature type="transmembrane region" description="Helical" evidence="10">
    <location>
        <begin position="130"/>
        <end position="152"/>
    </location>
</feature>
<evidence type="ECO:0000256" key="7">
    <source>
        <dbReference type="ARBA" id="ARBA00023136"/>
    </source>
</evidence>
<accession>A0A240SYG1</accession>
<feature type="transmembrane region" description="Helical" evidence="10">
    <location>
        <begin position="251"/>
        <end position="270"/>
    </location>
</feature>
<keyword evidence="3 10" id="KW-0716">Sensory transduction</keyword>
<comment type="similarity">
    <text evidence="10">Belongs to the insect chemoreceptor superfamily. Heteromeric odorant receptor channel (TC 1.A.69) family.</text>
</comment>
<evidence type="ECO:0000256" key="10">
    <source>
        <dbReference type="RuleBase" id="RU351113"/>
    </source>
</evidence>
<dbReference type="EMBL" id="AJVK01001725">
    <property type="status" value="NOT_ANNOTATED_CDS"/>
    <property type="molecule type" value="Genomic_DNA"/>
</dbReference>
<evidence type="ECO:0000256" key="9">
    <source>
        <dbReference type="ARBA" id="ARBA00023224"/>
    </source>
</evidence>
<evidence type="ECO:0000256" key="1">
    <source>
        <dbReference type="ARBA" id="ARBA00004651"/>
    </source>
</evidence>
<protein>
    <recommendedName>
        <fullName evidence="10">Odorant receptor</fullName>
    </recommendedName>
</protein>
<evidence type="ECO:0000256" key="8">
    <source>
        <dbReference type="ARBA" id="ARBA00023170"/>
    </source>
</evidence>
<dbReference type="GO" id="GO:0005886">
    <property type="term" value="C:plasma membrane"/>
    <property type="evidence" value="ECO:0007669"/>
    <property type="project" value="UniProtKB-SubCell"/>
</dbReference>
<dbReference type="PANTHER" id="PTHR21137:SF35">
    <property type="entry name" value="ODORANT RECEPTOR 19A-RELATED"/>
    <property type="match status" value="1"/>
</dbReference>
<keyword evidence="12" id="KW-1185">Reference proteome</keyword>
<name>A0A240SYG1_PHLPP</name>
<dbReference type="VEuPathDB" id="VectorBase:PPAPM1_008542"/>
<dbReference type="GO" id="GO:0004984">
    <property type="term" value="F:olfactory receptor activity"/>
    <property type="evidence" value="ECO:0007669"/>
    <property type="project" value="InterPro"/>
</dbReference>
<dbReference type="Proteomes" id="UP000092462">
    <property type="component" value="Unassembled WGS sequence"/>
</dbReference>
<keyword evidence="2" id="KW-1003">Cell membrane</keyword>
<keyword evidence="9 10" id="KW-0807">Transducer</keyword>
<keyword evidence="7 10" id="KW-0472">Membrane</keyword>
<keyword evidence="4 10" id="KW-0812">Transmembrane</keyword>
<keyword evidence="5 10" id="KW-0552">Olfaction</keyword>
<sequence length="372" mass="42772">MSEQLTMFAKEKSLVEYHLSILTFSVTSGPLKNRLSIILGVIAIALCTVMIICHLKRSSGDVDLNYMMALLATAGFSEYLMKCVCGIYKSKEFWKLFEEIEHLYQDEESDEELTTVLAKHLKKSMEICNICYIWIDRIYIASGAMASIQLRLDDNIIIELPFISTDDSFKDFLYVFQTCLIIVGILYMSKQDKALVFVGVHIIAELYILHNYMKLLNEKINILPNFLKTIISKHCNAIENIKLLNKSLYEIAFVQFSFSTVILLINLMFMRNVASEIACYLIFTCGILQVFPLCLFGEFIKMKTEKLSETLYLTNWYDLSLKDQKTFLIILTMAHREYGLKAAGLYDVNVYAFVQIVKIAMSYCAILYTLSK</sequence>
<reference evidence="11" key="1">
    <citation type="submission" date="2022-08" db="UniProtKB">
        <authorList>
            <consortium name="EnsemblMetazoa"/>
        </authorList>
    </citation>
    <scope>IDENTIFICATION</scope>
    <source>
        <strain evidence="11">Israel</strain>
    </source>
</reference>
<feature type="transmembrane region" description="Helical" evidence="10">
    <location>
        <begin position="277"/>
        <end position="300"/>
    </location>
</feature>
<evidence type="ECO:0000256" key="3">
    <source>
        <dbReference type="ARBA" id="ARBA00022606"/>
    </source>
</evidence>
<dbReference type="PANTHER" id="PTHR21137">
    <property type="entry name" value="ODORANT RECEPTOR"/>
    <property type="match status" value="1"/>
</dbReference>
<dbReference type="AlphaFoldDB" id="A0A240SYG1"/>
<comment type="caution">
    <text evidence="10">Lacks conserved residue(s) required for the propagation of feature annotation.</text>
</comment>
<dbReference type="GO" id="GO:0007165">
    <property type="term" value="P:signal transduction"/>
    <property type="evidence" value="ECO:0007669"/>
    <property type="project" value="UniProtKB-KW"/>
</dbReference>
<dbReference type="EnsemblMetazoa" id="PPAI013129-RA">
    <property type="protein sequence ID" value="PPAI013129-PA"/>
    <property type="gene ID" value="PPAI013129"/>
</dbReference>
<feature type="transmembrane region" description="Helical" evidence="10">
    <location>
        <begin position="35"/>
        <end position="52"/>
    </location>
</feature>
<evidence type="ECO:0000313" key="11">
    <source>
        <dbReference type="EnsemblMetazoa" id="PPAI013129-PA"/>
    </source>
</evidence>
<evidence type="ECO:0000313" key="12">
    <source>
        <dbReference type="Proteomes" id="UP000092462"/>
    </source>
</evidence>
<feature type="transmembrane region" description="Helical" evidence="10">
    <location>
        <begin position="195"/>
        <end position="213"/>
    </location>
</feature>
<evidence type="ECO:0000256" key="5">
    <source>
        <dbReference type="ARBA" id="ARBA00022725"/>
    </source>
</evidence>
<evidence type="ECO:0000256" key="6">
    <source>
        <dbReference type="ARBA" id="ARBA00022989"/>
    </source>
</evidence>
<dbReference type="InterPro" id="IPR004117">
    <property type="entry name" value="7tm6_olfct_rcpt"/>
</dbReference>
<feature type="transmembrane region" description="Helical" evidence="10">
    <location>
        <begin position="64"/>
        <end position="81"/>
    </location>
</feature>
<keyword evidence="6 10" id="KW-1133">Transmembrane helix</keyword>
<dbReference type="GO" id="GO:0005549">
    <property type="term" value="F:odorant binding"/>
    <property type="evidence" value="ECO:0007669"/>
    <property type="project" value="InterPro"/>
</dbReference>
<evidence type="ECO:0000256" key="4">
    <source>
        <dbReference type="ARBA" id="ARBA00022692"/>
    </source>
</evidence>
<keyword evidence="8 10" id="KW-0675">Receptor</keyword>
<proteinExistence type="inferred from homology"/>
<organism evidence="11 12">
    <name type="scientific">Phlebotomus papatasi</name>
    <name type="common">Sandfly</name>
    <dbReference type="NCBI Taxonomy" id="29031"/>
    <lineage>
        <taxon>Eukaryota</taxon>
        <taxon>Metazoa</taxon>
        <taxon>Ecdysozoa</taxon>
        <taxon>Arthropoda</taxon>
        <taxon>Hexapoda</taxon>
        <taxon>Insecta</taxon>
        <taxon>Pterygota</taxon>
        <taxon>Neoptera</taxon>
        <taxon>Endopterygota</taxon>
        <taxon>Diptera</taxon>
        <taxon>Nematocera</taxon>
        <taxon>Psychodoidea</taxon>
        <taxon>Psychodidae</taxon>
        <taxon>Phlebotomus</taxon>
        <taxon>Phlebotomus</taxon>
    </lineage>
</organism>
<comment type="subcellular location">
    <subcellularLocation>
        <location evidence="1 10">Cell membrane</location>
        <topology evidence="1 10">Multi-pass membrane protein</topology>
    </subcellularLocation>
</comment>
<feature type="transmembrane region" description="Helical" evidence="10">
    <location>
        <begin position="172"/>
        <end position="188"/>
    </location>
</feature>
<evidence type="ECO:0000256" key="2">
    <source>
        <dbReference type="ARBA" id="ARBA00022475"/>
    </source>
</evidence>
<dbReference type="VEuPathDB" id="VectorBase:PPAI013129"/>